<dbReference type="SUPFAM" id="SSF51735">
    <property type="entry name" value="NAD(P)-binding Rossmann-fold domains"/>
    <property type="match status" value="1"/>
</dbReference>
<protein>
    <submittedName>
        <fullName evidence="3">Unannotated protein</fullName>
    </submittedName>
</protein>
<reference evidence="3" key="1">
    <citation type="submission" date="2020-05" db="EMBL/GenBank/DDBJ databases">
        <authorList>
            <person name="Chiriac C."/>
            <person name="Salcher M."/>
            <person name="Ghai R."/>
            <person name="Kavagutti S V."/>
        </authorList>
    </citation>
    <scope>NUCLEOTIDE SEQUENCE</scope>
</reference>
<dbReference type="InterPro" id="IPR055170">
    <property type="entry name" value="GFO_IDH_MocA-like_dom"/>
</dbReference>
<name>A0A6J6LZH4_9ZZZZ</name>
<accession>A0A6J6LZH4</accession>
<dbReference type="InterPro" id="IPR036291">
    <property type="entry name" value="NAD(P)-bd_dom_sf"/>
</dbReference>
<evidence type="ECO:0000313" key="3">
    <source>
        <dbReference type="EMBL" id="CAB4667347.1"/>
    </source>
</evidence>
<evidence type="ECO:0000259" key="1">
    <source>
        <dbReference type="Pfam" id="PF01408"/>
    </source>
</evidence>
<sequence length="349" mass="37728">MGKIRVGVIGAGSWAVASHLPNLAKNKDVEFVGISRKGPELLQKIKDQYGFQVASEDYRDILNTGIDVCVVGSPTAFHHEHAKAALEAGAHVMCEKPVTIHATEAWDLVTTADRMKKNLVVSFGWNYLPMIQKAKALMDERGIGNLEHMTVHMSSQTRELLSNTGAYPAAAPESLPEQRTWTDKNLSGGGYAQAQLTHALGMALWLTGARVQSGFAMMSAPMNAPVELHDAITYKFDNGAIGVVSGGSAHVEAHRKTHALEIRAIGDKGQVLVDIERAAVWLYSEGKNEFLTLKEDEGYYNCDGPIEAIISAARGEAFINQSPGELGARTVEALEVAYKSADSGKLESR</sequence>
<dbReference type="Pfam" id="PF01408">
    <property type="entry name" value="GFO_IDH_MocA"/>
    <property type="match status" value="1"/>
</dbReference>
<dbReference type="PANTHER" id="PTHR43377:SF1">
    <property type="entry name" value="BILIVERDIN REDUCTASE A"/>
    <property type="match status" value="1"/>
</dbReference>
<proteinExistence type="predicted"/>
<dbReference type="InterPro" id="IPR000683">
    <property type="entry name" value="Gfo/Idh/MocA-like_OxRdtase_N"/>
</dbReference>
<dbReference type="Gene3D" id="3.30.360.10">
    <property type="entry name" value="Dihydrodipicolinate Reductase, domain 2"/>
    <property type="match status" value="1"/>
</dbReference>
<feature type="domain" description="Gfo/Idh/MocA-like oxidoreductase N-terminal" evidence="1">
    <location>
        <begin position="4"/>
        <end position="122"/>
    </location>
</feature>
<feature type="domain" description="GFO/IDH/MocA-like oxidoreductase" evidence="2">
    <location>
        <begin position="131"/>
        <end position="271"/>
    </location>
</feature>
<dbReference type="InterPro" id="IPR051450">
    <property type="entry name" value="Gfo/Idh/MocA_Oxidoreductases"/>
</dbReference>
<dbReference type="AlphaFoldDB" id="A0A6J6LZH4"/>
<dbReference type="Pfam" id="PF22725">
    <property type="entry name" value="GFO_IDH_MocA_C3"/>
    <property type="match status" value="1"/>
</dbReference>
<dbReference type="Gene3D" id="3.40.50.720">
    <property type="entry name" value="NAD(P)-binding Rossmann-like Domain"/>
    <property type="match status" value="1"/>
</dbReference>
<evidence type="ECO:0000259" key="2">
    <source>
        <dbReference type="Pfam" id="PF22725"/>
    </source>
</evidence>
<organism evidence="3">
    <name type="scientific">freshwater metagenome</name>
    <dbReference type="NCBI Taxonomy" id="449393"/>
    <lineage>
        <taxon>unclassified sequences</taxon>
        <taxon>metagenomes</taxon>
        <taxon>ecological metagenomes</taxon>
    </lineage>
</organism>
<dbReference type="EMBL" id="CAEZWZ010000026">
    <property type="protein sequence ID" value="CAB4667347.1"/>
    <property type="molecule type" value="Genomic_DNA"/>
</dbReference>
<dbReference type="PANTHER" id="PTHR43377">
    <property type="entry name" value="BILIVERDIN REDUCTASE A"/>
    <property type="match status" value="1"/>
</dbReference>
<dbReference type="SUPFAM" id="SSF55347">
    <property type="entry name" value="Glyceraldehyde-3-phosphate dehydrogenase-like, C-terminal domain"/>
    <property type="match status" value="1"/>
</dbReference>
<dbReference type="GO" id="GO:0000166">
    <property type="term" value="F:nucleotide binding"/>
    <property type="evidence" value="ECO:0007669"/>
    <property type="project" value="InterPro"/>
</dbReference>
<gene>
    <name evidence="3" type="ORF">UFOPK2329_00295</name>
</gene>